<reference evidence="2" key="1">
    <citation type="submission" date="2012-08" db="EMBL/GenBank/DDBJ databases">
        <title>The Genome Sequence of Wuchereria bancrofti.</title>
        <authorList>
            <person name="Nutman T.B."/>
            <person name="Fink D.L."/>
            <person name="Russ C."/>
            <person name="Young S."/>
            <person name="Zeng Q."/>
            <person name="Koehrsen M."/>
            <person name="Alvarado L."/>
            <person name="Berlin A."/>
            <person name="Chapman S.B."/>
            <person name="Chen Z."/>
            <person name="Freedman E."/>
            <person name="Gellesch M."/>
            <person name="Goldberg J."/>
            <person name="Griggs A."/>
            <person name="Gujja S."/>
            <person name="Heilman E.R."/>
            <person name="Heiman D."/>
            <person name="Hepburn T."/>
            <person name="Howarth C."/>
            <person name="Jen D."/>
            <person name="Larson L."/>
            <person name="Lewis B."/>
            <person name="Mehta T."/>
            <person name="Park D."/>
            <person name="Pearson M."/>
            <person name="Roberts A."/>
            <person name="Saif S."/>
            <person name="Shea T."/>
            <person name="Shenoy N."/>
            <person name="Sisk P."/>
            <person name="Stolte C."/>
            <person name="Sykes S."/>
            <person name="Walk T."/>
            <person name="White J."/>
            <person name="Yandava C."/>
            <person name="Haas B."/>
            <person name="Henn M.R."/>
            <person name="Nusbaum C."/>
            <person name="Birren B."/>
        </authorList>
    </citation>
    <scope>NUCLEOTIDE SEQUENCE [LARGE SCALE GENOMIC DNA]</scope>
    <source>
        <strain evidence="2">NA</strain>
    </source>
</reference>
<dbReference type="Proteomes" id="UP000004810">
    <property type="component" value="Unassembled WGS sequence"/>
</dbReference>
<dbReference type="EMBL" id="ADBV01004941">
    <property type="protein sequence ID" value="EJW79973.1"/>
    <property type="molecule type" value="Genomic_DNA"/>
</dbReference>
<gene>
    <name evidence="1" type="ORF">WUBG_09118</name>
</gene>
<sequence length="185" mass="19013">MVKTTEGIVNIMKTLLITTTATPTITTSTFTKIFMPITKTVAVQSCTATGIVTATAAKPIAATVIPNAAIVICSAITAEPTTTAAIFPTTIPNLDSTISGITFDVLTTTAVATFVTRTTAAAVLTTAIATITTRSTADSMLICCEIPIIDTAAIPTTVAAKRTPAATVPITVVAKPTLQLRYLLP</sequence>
<organism evidence="1 2">
    <name type="scientific">Wuchereria bancrofti</name>
    <dbReference type="NCBI Taxonomy" id="6293"/>
    <lineage>
        <taxon>Eukaryota</taxon>
        <taxon>Metazoa</taxon>
        <taxon>Ecdysozoa</taxon>
        <taxon>Nematoda</taxon>
        <taxon>Chromadorea</taxon>
        <taxon>Rhabditida</taxon>
        <taxon>Spirurina</taxon>
        <taxon>Spiruromorpha</taxon>
        <taxon>Filarioidea</taxon>
        <taxon>Onchocercidae</taxon>
        <taxon>Wuchereria</taxon>
    </lineage>
</organism>
<comment type="caution">
    <text evidence="1">The sequence shown here is derived from an EMBL/GenBank/DDBJ whole genome shotgun (WGS) entry which is preliminary data.</text>
</comment>
<evidence type="ECO:0000313" key="1">
    <source>
        <dbReference type="EMBL" id="EJW79973.1"/>
    </source>
</evidence>
<name>J9ECR3_WUCBA</name>
<dbReference type="AlphaFoldDB" id="J9ECR3"/>
<accession>J9ECR3</accession>
<protein>
    <submittedName>
        <fullName evidence="1">Uncharacterized protein</fullName>
    </submittedName>
</protein>
<proteinExistence type="predicted"/>
<evidence type="ECO:0000313" key="2">
    <source>
        <dbReference type="Proteomes" id="UP000004810"/>
    </source>
</evidence>